<proteinExistence type="predicted"/>
<evidence type="ECO:0000313" key="3">
    <source>
        <dbReference type="Proteomes" id="UP000186953"/>
    </source>
</evidence>
<evidence type="ECO:0000313" key="2">
    <source>
        <dbReference type="EMBL" id="SIR15454.1"/>
    </source>
</evidence>
<dbReference type="OrthoDB" id="9759749at2"/>
<feature type="signal peptide" evidence="1">
    <location>
        <begin position="1"/>
        <end position="20"/>
    </location>
</feature>
<accession>A0A1N6YLH3</accession>
<keyword evidence="1" id="KW-0732">Signal</keyword>
<dbReference type="InterPro" id="IPR029062">
    <property type="entry name" value="Class_I_gatase-like"/>
</dbReference>
<protein>
    <submittedName>
        <fullName evidence="2">GlcNAc-PI de-N-acetylase</fullName>
    </submittedName>
</protein>
<reference evidence="3" key="1">
    <citation type="submission" date="2017-01" db="EMBL/GenBank/DDBJ databases">
        <authorList>
            <person name="Varghese N."/>
            <person name="Submissions S."/>
        </authorList>
    </citation>
    <scope>NUCLEOTIDE SEQUENCE [LARGE SCALE GENOMIC DNA]</scope>
    <source>
        <strain evidence="3">DSM 15366</strain>
    </source>
</reference>
<dbReference type="InterPro" id="IPR024078">
    <property type="entry name" value="LmbE-like_dom_sf"/>
</dbReference>
<dbReference type="STRING" id="228959.SAMN05421797_10748"/>
<sequence length="843" mass="94033">MRYLLGLFTCSLFVLSTLKAQSPKNSSATDIYHAIEKLNFLGSALYIAAHPDDENTRLISYLSNNVKARTGYLSLTRGDGGQNLIGPELRELLGVLRTQELLAARRVDGGEQFFSRANDFGYSKQPGETLEIWNKEAILSDVVRTIRKFKPDVIINRFDHRTPGTTHGHHTSSAMLSFEAFDLANNASAFPEQLSSTNTWQPKRLFFNTSWWFYGSEEKFKAADKSKMLHMDVGTYYPMLGMSNNEIASLASSQHLCQGFGRLSSRGTADEYVELLKGSLPNDKSNLFDGIDTSWSRIDGGKAIGDILYDVQENFNFKNPTVHITNLLKAYQLLQNVSDEHWKNLKTAELTAIITAISGLHLEAITKIPFSNPGLNVDVQIQALNRSDITIELKSVYLNEQNTTIESSALNNNELFEKKIDVHIPSTTNFTSPYWLMEKGTLGTYSVSNTDLIGKPETPRAFNAIFNISINGISVPITKPIVYKYAKPDKGELYQPFEVVPEATASFTDKVLIFADALPKRIPVTIKAHKDNISGTVDLIFGKGWQVDKKSQPFSIVKKGDEQTVYFTLSPPATENESSISPIIKLNGKEITKELVTIAYDHVPTQTILLPSETKVVRLNIQKAGENIGYIMGAGDEVPTSLEQIGYNVQLIDPTTITKESLKKYDAVVLGIRAYNVVEELKFKQKFILEYAKNGGTVIVQYNTASRWGAQFENIAPYALEISRDRVTNENSEVKIIAKDNSLVHFPNEISHSDFDGWVQERGLYFPNKWSAEFTPVLEMHDDGEESTKGSLLIAPYGKGNYIYTGLSFFRELPVGVPGAYKLFSNMLSVGKNKVVTKAKIKG</sequence>
<feature type="chain" id="PRO_5012884852" evidence="1">
    <location>
        <begin position="21"/>
        <end position="843"/>
    </location>
</feature>
<dbReference type="SUPFAM" id="SSF52317">
    <property type="entry name" value="Class I glutamine amidotransferase-like"/>
    <property type="match status" value="1"/>
</dbReference>
<dbReference type="InterPro" id="IPR003737">
    <property type="entry name" value="GlcNAc_PI_deacetylase-related"/>
</dbReference>
<dbReference type="AlphaFoldDB" id="A0A1N6YLH3"/>
<dbReference type="RefSeq" id="WP_076549839.1">
    <property type="nucleotide sequence ID" value="NZ_FTMA01000007.1"/>
</dbReference>
<name>A0A1N6YLH3_9FLAO</name>
<dbReference type="SUPFAM" id="SSF102588">
    <property type="entry name" value="LmbE-like"/>
    <property type="match status" value="1"/>
</dbReference>
<dbReference type="Proteomes" id="UP000186953">
    <property type="component" value="Unassembled WGS sequence"/>
</dbReference>
<organism evidence="2 3">
    <name type="scientific">Maribacter ulvicola</name>
    <dbReference type="NCBI Taxonomy" id="228959"/>
    <lineage>
        <taxon>Bacteria</taxon>
        <taxon>Pseudomonadati</taxon>
        <taxon>Bacteroidota</taxon>
        <taxon>Flavobacteriia</taxon>
        <taxon>Flavobacteriales</taxon>
        <taxon>Flavobacteriaceae</taxon>
        <taxon>Maribacter</taxon>
    </lineage>
</organism>
<dbReference type="Pfam" id="PF02585">
    <property type="entry name" value="PIG-L"/>
    <property type="match status" value="1"/>
</dbReference>
<dbReference type="EMBL" id="FTMA01000007">
    <property type="protein sequence ID" value="SIR15454.1"/>
    <property type="molecule type" value="Genomic_DNA"/>
</dbReference>
<dbReference type="Gene3D" id="3.40.50.10320">
    <property type="entry name" value="LmbE-like"/>
    <property type="match status" value="1"/>
</dbReference>
<gene>
    <name evidence="2" type="ORF">SAMN05421797_10748</name>
</gene>
<evidence type="ECO:0000256" key="1">
    <source>
        <dbReference type="SAM" id="SignalP"/>
    </source>
</evidence>
<keyword evidence="3" id="KW-1185">Reference proteome</keyword>